<reference evidence="3 4" key="1">
    <citation type="journal article" date="2019" name="Int. J. Syst. Evol. Microbiol.">
        <title>The Global Catalogue of Microorganisms (GCM) 10K type strain sequencing project: providing services to taxonomists for standard genome sequencing and annotation.</title>
        <authorList>
            <consortium name="The Broad Institute Genomics Platform"/>
            <consortium name="The Broad Institute Genome Sequencing Center for Infectious Disease"/>
            <person name="Wu L."/>
            <person name="Ma J."/>
        </authorList>
    </citation>
    <scope>NUCLEOTIDE SEQUENCE [LARGE SCALE GENOMIC DNA]</scope>
    <source>
        <strain evidence="3 4">JCM 16221</strain>
    </source>
</reference>
<evidence type="ECO:0000313" key="4">
    <source>
        <dbReference type="Proteomes" id="UP001501218"/>
    </source>
</evidence>
<comment type="similarity">
    <text evidence="1">Belongs to the amidase family.</text>
</comment>
<keyword evidence="4" id="KW-1185">Reference proteome</keyword>
<gene>
    <name evidence="3" type="ORF">GCM10009854_20830</name>
</gene>
<sequence length="493" mass="51268">MEHDGLGLAELIAGGEVTAAEALAAARARAREVNPQLNAIVSHLDEHADQRAAQSLSGPFAGVPFLLKDLHQHLAGFPTSNGCRAFEGRPVQRTSTVVQRWLDAGLVIFGKTNTPAFGVKGVTESDLLGAARNPWNLERTPGGSSGGSAAAVAAGIVPAAAASDGGGSIRIPAACTGLVGLKPGRGLVPSGPGDSEPLGGLATNGVISRTVRDTAALLDAIIGDEPESPYAAAGPDSLLGGLDVPPGRLRIGYTTRCALRPDPHPEAVRAVERSAELLTELGHQVEEVAPPHDDRQLGRDFLTIWMVGQAIEVARAKHETGAGDEGFELETLLLAALGRSIGGVELQSAQERRGEHTAALAAFHETYDLLLTPTLSEPPIRVGALDMLAAQQAGGRLALRTGTTKLLKHLGVVDQVVERNLAWVPFTQLANLTGRPAISLPLYRTADDLPLGVQFVGPLRGESLLLRLAAQLERAAPWRGLSGGLRGTTSSSA</sequence>
<dbReference type="PANTHER" id="PTHR11895:SF7">
    <property type="entry name" value="GLUTAMYL-TRNA(GLN) AMIDOTRANSFERASE SUBUNIT A, MITOCHONDRIAL"/>
    <property type="match status" value="1"/>
</dbReference>
<dbReference type="InterPro" id="IPR000120">
    <property type="entry name" value="Amidase"/>
</dbReference>
<dbReference type="InterPro" id="IPR020556">
    <property type="entry name" value="Amidase_CS"/>
</dbReference>
<dbReference type="Pfam" id="PF01425">
    <property type="entry name" value="Amidase"/>
    <property type="match status" value="1"/>
</dbReference>
<protein>
    <submittedName>
        <fullName evidence="3">Amidase</fullName>
    </submittedName>
</protein>
<dbReference type="EMBL" id="BAAARA010000005">
    <property type="protein sequence ID" value="GAA2343920.1"/>
    <property type="molecule type" value="Genomic_DNA"/>
</dbReference>
<dbReference type="Gene3D" id="3.90.1300.10">
    <property type="entry name" value="Amidase signature (AS) domain"/>
    <property type="match status" value="1"/>
</dbReference>
<dbReference type="PROSITE" id="PS00571">
    <property type="entry name" value="AMIDASES"/>
    <property type="match status" value="1"/>
</dbReference>
<accession>A0ABN3G4F3</accession>
<evidence type="ECO:0000259" key="2">
    <source>
        <dbReference type="Pfam" id="PF01425"/>
    </source>
</evidence>
<dbReference type="InterPro" id="IPR023631">
    <property type="entry name" value="Amidase_dom"/>
</dbReference>
<dbReference type="SUPFAM" id="SSF75304">
    <property type="entry name" value="Amidase signature (AS) enzymes"/>
    <property type="match status" value="1"/>
</dbReference>
<feature type="domain" description="Amidase" evidence="2">
    <location>
        <begin position="21"/>
        <end position="466"/>
    </location>
</feature>
<dbReference type="InterPro" id="IPR036928">
    <property type="entry name" value="AS_sf"/>
</dbReference>
<comment type="caution">
    <text evidence="3">The sequence shown here is derived from an EMBL/GenBank/DDBJ whole genome shotgun (WGS) entry which is preliminary data.</text>
</comment>
<proteinExistence type="inferred from homology"/>
<organism evidence="3 4">
    <name type="scientific">Saccharopolyspora halophila</name>
    <dbReference type="NCBI Taxonomy" id="405551"/>
    <lineage>
        <taxon>Bacteria</taxon>
        <taxon>Bacillati</taxon>
        <taxon>Actinomycetota</taxon>
        <taxon>Actinomycetes</taxon>
        <taxon>Pseudonocardiales</taxon>
        <taxon>Pseudonocardiaceae</taxon>
        <taxon>Saccharopolyspora</taxon>
    </lineage>
</organism>
<name>A0ABN3G4F3_9PSEU</name>
<dbReference type="PANTHER" id="PTHR11895">
    <property type="entry name" value="TRANSAMIDASE"/>
    <property type="match status" value="1"/>
</dbReference>
<evidence type="ECO:0000256" key="1">
    <source>
        <dbReference type="ARBA" id="ARBA00009199"/>
    </source>
</evidence>
<evidence type="ECO:0000313" key="3">
    <source>
        <dbReference type="EMBL" id="GAA2343920.1"/>
    </source>
</evidence>
<dbReference type="Proteomes" id="UP001501218">
    <property type="component" value="Unassembled WGS sequence"/>
</dbReference>